<evidence type="ECO:0000256" key="1">
    <source>
        <dbReference type="SAM" id="SignalP"/>
    </source>
</evidence>
<accession>A0AB34VIJ2</accession>
<dbReference type="Pfam" id="PF12697">
    <property type="entry name" value="Abhydrolase_6"/>
    <property type="match status" value="1"/>
</dbReference>
<dbReference type="PANTHER" id="PTHR37017:SF11">
    <property type="entry name" value="ESTERASE_LIPASE_THIOESTERASE DOMAIN-CONTAINING PROTEIN"/>
    <property type="match status" value="1"/>
</dbReference>
<evidence type="ECO:0000313" key="3">
    <source>
        <dbReference type="EMBL" id="KTT00427.1"/>
    </source>
</evidence>
<dbReference type="InterPro" id="IPR052897">
    <property type="entry name" value="Sec-Metab_Biosynth_Hydrolase"/>
</dbReference>
<evidence type="ECO:0000259" key="2">
    <source>
        <dbReference type="Pfam" id="PF12697"/>
    </source>
</evidence>
<gene>
    <name evidence="3" type="ORF">RSA13_03215</name>
</gene>
<dbReference type="RefSeq" id="WP_058707855.1">
    <property type="nucleotide sequence ID" value="NZ_LDSI01000003.1"/>
</dbReference>
<protein>
    <submittedName>
        <fullName evidence="3">Alpha/beta hydrolase</fullName>
    </submittedName>
</protein>
<organism evidence="3 4">
    <name type="scientific">Pantoea stewartii</name>
    <dbReference type="NCBI Taxonomy" id="66269"/>
    <lineage>
        <taxon>Bacteria</taxon>
        <taxon>Pseudomonadati</taxon>
        <taxon>Pseudomonadota</taxon>
        <taxon>Gammaproteobacteria</taxon>
        <taxon>Enterobacterales</taxon>
        <taxon>Erwiniaceae</taxon>
        <taxon>Pantoea</taxon>
    </lineage>
</organism>
<dbReference type="SUPFAM" id="SSF53474">
    <property type="entry name" value="alpha/beta-Hydrolases"/>
    <property type="match status" value="1"/>
</dbReference>
<dbReference type="InterPro" id="IPR029058">
    <property type="entry name" value="AB_hydrolase_fold"/>
</dbReference>
<sequence length="258" mass="27840">MRRKSSKAKRLKHAVLLGLTLLNVPLAAQATVKNIVLVHGAFTDGSGWRAVISRLQHKGYHVTAVQNPLTSLQDDVKATEAVIARQQGPVLLVGHSWGGVVVADAGNDSRVRGMVFLSALVPDSNESAAGLLQRLHAPMTEMRPDKHGMIWLDNAQQFGEMLAGDVPGARVRELAAVQQPVAASAFTDKVTRAAWKSKPTWYLLTTQDRALPPRVQSDMAAHIGARVQRLASSHLSLVSHPEQVAAFIDRAARTLPSS</sequence>
<feature type="signal peptide" evidence="1">
    <location>
        <begin position="1"/>
        <end position="30"/>
    </location>
</feature>
<dbReference type="InterPro" id="IPR000073">
    <property type="entry name" value="AB_hydrolase_1"/>
</dbReference>
<name>A0AB34VIJ2_9GAMM</name>
<dbReference type="PANTHER" id="PTHR37017">
    <property type="entry name" value="AB HYDROLASE-1 DOMAIN-CONTAINING PROTEIN-RELATED"/>
    <property type="match status" value="1"/>
</dbReference>
<reference evidence="3 4" key="1">
    <citation type="journal article" date="2016" name="Front. Microbiol.">
        <title>Genomic Resource of Rice Seed Associated Bacteria.</title>
        <authorList>
            <person name="Midha S."/>
            <person name="Bansal K."/>
            <person name="Sharma S."/>
            <person name="Kumar N."/>
            <person name="Patil P.P."/>
            <person name="Chaudhry V."/>
            <person name="Patil P.B."/>
        </authorList>
    </citation>
    <scope>NUCLEOTIDE SEQUENCE [LARGE SCALE GENOMIC DNA]</scope>
    <source>
        <strain evidence="3 4">RSA13</strain>
    </source>
</reference>
<keyword evidence="3" id="KW-0378">Hydrolase</keyword>
<dbReference type="Gene3D" id="3.40.50.1820">
    <property type="entry name" value="alpha/beta hydrolase"/>
    <property type="match status" value="1"/>
</dbReference>
<comment type="caution">
    <text evidence="3">The sequence shown here is derived from an EMBL/GenBank/DDBJ whole genome shotgun (WGS) entry which is preliminary data.</text>
</comment>
<feature type="domain" description="AB hydrolase-1" evidence="2">
    <location>
        <begin position="35"/>
        <end position="246"/>
    </location>
</feature>
<dbReference type="GO" id="GO:0016787">
    <property type="term" value="F:hydrolase activity"/>
    <property type="evidence" value="ECO:0007669"/>
    <property type="project" value="UniProtKB-KW"/>
</dbReference>
<feature type="chain" id="PRO_5044243252" evidence="1">
    <location>
        <begin position="31"/>
        <end position="258"/>
    </location>
</feature>
<evidence type="ECO:0000313" key="4">
    <source>
        <dbReference type="Proteomes" id="UP000072520"/>
    </source>
</evidence>
<dbReference type="EMBL" id="LDSI01000003">
    <property type="protein sequence ID" value="KTT00427.1"/>
    <property type="molecule type" value="Genomic_DNA"/>
</dbReference>
<keyword evidence="1" id="KW-0732">Signal</keyword>
<dbReference type="AlphaFoldDB" id="A0AB34VIJ2"/>
<proteinExistence type="predicted"/>
<dbReference type="Proteomes" id="UP000072520">
    <property type="component" value="Unassembled WGS sequence"/>
</dbReference>